<feature type="region of interest" description="Disordered" evidence="1">
    <location>
        <begin position="1"/>
        <end position="30"/>
    </location>
</feature>
<dbReference type="PANTHER" id="PTHR33223:SF10">
    <property type="entry name" value="AMINOTRANSFERASE-LIKE PLANT MOBILE DOMAIN-CONTAINING PROTEIN"/>
    <property type="match status" value="1"/>
</dbReference>
<evidence type="ECO:0000313" key="3">
    <source>
        <dbReference type="EMBL" id="KAF4401538.1"/>
    </source>
</evidence>
<organism evidence="3 4">
    <name type="scientific">Cannabis sativa</name>
    <name type="common">Hemp</name>
    <name type="synonym">Marijuana</name>
    <dbReference type="NCBI Taxonomy" id="3483"/>
    <lineage>
        <taxon>Eukaryota</taxon>
        <taxon>Viridiplantae</taxon>
        <taxon>Streptophyta</taxon>
        <taxon>Embryophyta</taxon>
        <taxon>Tracheophyta</taxon>
        <taxon>Spermatophyta</taxon>
        <taxon>Magnoliopsida</taxon>
        <taxon>eudicotyledons</taxon>
        <taxon>Gunneridae</taxon>
        <taxon>Pentapetalae</taxon>
        <taxon>rosids</taxon>
        <taxon>fabids</taxon>
        <taxon>Rosales</taxon>
        <taxon>Cannabaceae</taxon>
        <taxon>Cannabis</taxon>
    </lineage>
</organism>
<dbReference type="InterPro" id="IPR005162">
    <property type="entry name" value="Retrotrans_gag_dom"/>
</dbReference>
<evidence type="ECO:0000259" key="2">
    <source>
        <dbReference type="Pfam" id="PF03732"/>
    </source>
</evidence>
<feature type="compositionally biased region" description="Low complexity" evidence="1">
    <location>
        <begin position="211"/>
        <end position="224"/>
    </location>
</feature>
<dbReference type="EMBL" id="JAATIQ010000012">
    <property type="protein sequence ID" value="KAF4401538.1"/>
    <property type="molecule type" value="Genomic_DNA"/>
</dbReference>
<dbReference type="Pfam" id="PF03732">
    <property type="entry name" value="Retrotrans_gag"/>
    <property type="match status" value="1"/>
</dbReference>
<feature type="compositionally biased region" description="Polar residues" evidence="1">
    <location>
        <begin position="170"/>
        <end position="181"/>
    </location>
</feature>
<dbReference type="PANTHER" id="PTHR33223">
    <property type="entry name" value="CCHC-TYPE DOMAIN-CONTAINING PROTEIN"/>
    <property type="match status" value="1"/>
</dbReference>
<feature type="region of interest" description="Disordered" evidence="1">
    <location>
        <begin position="56"/>
        <end position="97"/>
    </location>
</feature>
<dbReference type="Proteomes" id="UP000583929">
    <property type="component" value="Unassembled WGS sequence"/>
</dbReference>
<sequence>MPPMPEDEGHVQDCESSSSPSRERPPVRSIHVHEVFQESKTLCVQLADSLRHNRELQEQTQRHRDQPPGPRNPSPPRRRRERPRKEDAPMNNPTRRGITNLYQMLEPMQDMHKKPMYHYMEVVIKFMGPKLFLLTATQRTSQRLRLSKARISWAKTKDAPKAPTCPRKNSYASKSDTTLTMYSEPYSERPPHSPHHPQQQRTVSFIEDSSHSNSNRRSISVHNNASRNYKRHHNNRPSGDARRPNLREHLNQRQPDLREHLNRRSTDPRVHISDFDTLMPAHQVVNNLRCVLFPVTLTGVAKTWFKKFKRHSITSWDKLSRDFKKELHGSKAKKLKCSCLANVKQQLGESLSLYQPF</sequence>
<feature type="region of interest" description="Disordered" evidence="1">
    <location>
        <begin position="154"/>
        <end position="245"/>
    </location>
</feature>
<feature type="compositionally biased region" description="Basic and acidic residues" evidence="1">
    <location>
        <begin position="21"/>
        <end position="30"/>
    </location>
</feature>
<proteinExistence type="predicted"/>
<name>A0A7J6I3G5_CANSA</name>
<feature type="domain" description="Retrotransposon gag" evidence="2">
    <location>
        <begin position="292"/>
        <end position="354"/>
    </location>
</feature>
<protein>
    <recommendedName>
        <fullName evidence="2">Retrotransposon gag domain-containing protein</fullName>
    </recommendedName>
</protein>
<comment type="caution">
    <text evidence="3">The sequence shown here is derived from an EMBL/GenBank/DDBJ whole genome shotgun (WGS) entry which is preliminary data.</text>
</comment>
<reference evidence="3 4" key="1">
    <citation type="journal article" date="2020" name="bioRxiv">
        <title>Sequence and annotation of 42 cannabis genomes reveals extensive copy number variation in cannabinoid synthesis and pathogen resistance genes.</title>
        <authorList>
            <person name="Mckernan K.J."/>
            <person name="Helbert Y."/>
            <person name="Kane L.T."/>
            <person name="Ebling H."/>
            <person name="Zhang L."/>
            <person name="Liu B."/>
            <person name="Eaton Z."/>
            <person name="Mclaughlin S."/>
            <person name="Kingan S."/>
            <person name="Baybayan P."/>
            <person name="Concepcion G."/>
            <person name="Jordan M."/>
            <person name="Riva A."/>
            <person name="Barbazuk W."/>
            <person name="Harkins T."/>
        </authorList>
    </citation>
    <scope>NUCLEOTIDE SEQUENCE [LARGE SCALE GENOMIC DNA]</scope>
    <source>
        <strain evidence="4">cv. Jamaican Lion 4</strain>
        <tissue evidence="3">Leaf</tissue>
    </source>
</reference>
<gene>
    <name evidence="3" type="ORF">G4B88_001732</name>
</gene>
<dbReference type="AlphaFoldDB" id="A0A7J6I3G5"/>
<feature type="compositionally biased region" description="Basic and acidic residues" evidence="1">
    <location>
        <begin position="56"/>
        <end position="66"/>
    </location>
</feature>
<accession>A0A7J6I3G5</accession>
<evidence type="ECO:0000256" key="1">
    <source>
        <dbReference type="SAM" id="MobiDB-lite"/>
    </source>
</evidence>
<evidence type="ECO:0000313" key="4">
    <source>
        <dbReference type="Proteomes" id="UP000583929"/>
    </source>
</evidence>
<keyword evidence="4" id="KW-1185">Reference proteome</keyword>